<dbReference type="PANTHER" id="PTHR10906">
    <property type="entry name" value="SECY/SEC61-ALPHA FAMILY MEMBER"/>
    <property type="match status" value="1"/>
</dbReference>
<comment type="similarity">
    <text evidence="2 10 13">Belongs to the SecY/SEC61-alpha family.</text>
</comment>
<dbReference type="PRINTS" id="PR00303">
    <property type="entry name" value="SECYTRNLCASE"/>
</dbReference>
<feature type="transmembrane region" description="Helical" evidence="10">
    <location>
        <begin position="162"/>
        <end position="185"/>
    </location>
</feature>
<reference evidence="15" key="1">
    <citation type="submission" date="2016-10" db="EMBL/GenBank/DDBJ databases">
        <authorList>
            <person name="Varghese N."/>
            <person name="Submissions S."/>
        </authorList>
    </citation>
    <scope>NUCLEOTIDE SEQUENCE [LARGE SCALE GENOMIC DNA]</scope>
    <source>
        <strain evidence="15">CGMCC 4.3516</strain>
    </source>
</reference>
<evidence type="ECO:0000256" key="11">
    <source>
        <dbReference type="RuleBase" id="RU000537"/>
    </source>
</evidence>
<feature type="transmembrane region" description="Helical" evidence="10">
    <location>
        <begin position="383"/>
        <end position="401"/>
    </location>
</feature>
<evidence type="ECO:0000256" key="2">
    <source>
        <dbReference type="ARBA" id="ARBA00005751"/>
    </source>
</evidence>
<dbReference type="SUPFAM" id="SSF103491">
    <property type="entry name" value="Preprotein translocase SecY subunit"/>
    <property type="match status" value="1"/>
</dbReference>
<organism evidence="14 15">
    <name type="scientific">Glycomyces harbinensis</name>
    <dbReference type="NCBI Taxonomy" id="58114"/>
    <lineage>
        <taxon>Bacteria</taxon>
        <taxon>Bacillati</taxon>
        <taxon>Actinomycetota</taxon>
        <taxon>Actinomycetes</taxon>
        <taxon>Glycomycetales</taxon>
        <taxon>Glycomycetaceae</taxon>
        <taxon>Glycomyces</taxon>
    </lineage>
</organism>
<keyword evidence="15" id="KW-1185">Reference proteome</keyword>
<keyword evidence="8 10" id="KW-0472">Membrane</keyword>
<evidence type="ECO:0000256" key="3">
    <source>
        <dbReference type="ARBA" id="ARBA00022448"/>
    </source>
</evidence>
<feature type="transmembrane region" description="Helical" evidence="10">
    <location>
        <begin position="197"/>
        <end position="217"/>
    </location>
</feature>
<comment type="caution">
    <text evidence="10">Lacks conserved residue(s) required for the propagation of feature annotation.</text>
</comment>
<dbReference type="GO" id="GO:0065002">
    <property type="term" value="P:intracellular protein transmembrane transport"/>
    <property type="evidence" value="ECO:0007669"/>
    <property type="project" value="UniProtKB-UniRule"/>
</dbReference>
<evidence type="ECO:0000256" key="6">
    <source>
        <dbReference type="ARBA" id="ARBA00022989"/>
    </source>
</evidence>
<keyword evidence="6 10" id="KW-1133">Transmembrane helix</keyword>
<dbReference type="AlphaFoldDB" id="A0A1G7D1E3"/>
<evidence type="ECO:0000256" key="1">
    <source>
        <dbReference type="ARBA" id="ARBA00004141"/>
    </source>
</evidence>
<evidence type="ECO:0000256" key="4">
    <source>
        <dbReference type="ARBA" id="ARBA00022692"/>
    </source>
</evidence>
<dbReference type="PROSITE" id="PS00755">
    <property type="entry name" value="SECY_1"/>
    <property type="match status" value="1"/>
</dbReference>
<sequence length="445" mass="49135">MLSAFISAFRTPDLRKKILFTLMIIGLYRLGAQMPSPGVDYTAVQTCLNQQPTDDAGVFGLLNLFTGGALLQLSVFALGVMPYITASIIMQLLTVVIPRLEQLRKEGQPGQVKITQYTRYLTLGLALLQASGYIALARSGILFNAECPNPILPDLSTTDANIPYWMSIVTVVAVMVAGSAMIMWFGEQITERGVGNGMSLLIFASIAAQMPSQFWALQESEGWFMFAVIIGLCLAIMVAVIFIEQSQRRIPVQYAKKMVGRKAYGGTSTYIPLKVNQAGVVPVIFGSSLLYIPTLFRQLNQNSDSGWVQFIDRYLLNQGSWVYITLYAFLIIFFTYFYVSITFKVDDVAENMKKAGGFIPGVRPGKPTATYLQRVLSRLTFPGSLYLAVIAILPNLAIIAFGNQQLFAQFAFGGTSVLIMVGVGLESVKQIESQLMQRHYEGFLR</sequence>
<dbReference type="RefSeq" id="WP_091040352.1">
    <property type="nucleotide sequence ID" value="NZ_FNAD01000022.1"/>
</dbReference>
<dbReference type="InterPro" id="IPR030659">
    <property type="entry name" value="SecY_CS"/>
</dbReference>
<dbReference type="InterPro" id="IPR023201">
    <property type="entry name" value="SecY_dom_sf"/>
</dbReference>
<evidence type="ECO:0000256" key="9">
    <source>
        <dbReference type="ARBA" id="ARBA00039733"/>
    </source>
</evidence>
<dbReference type="GO" id="GO:0043952">
    <property type="term" value="P:protein transport by the Sec complex"/>
    <property type="evidence" value="ECO:0007669"/>
    <property type="project" value="UniProtKB-UniRule"/>
</dbReference>
<keyword evidence="10" id="KW-1003">Cell membrane</keyword>
<feature type="transmembrane region" description="Helical" evidence="10">
    <location>
        <begin position="69"/>
        <end position="96"/>
    </location>
</feature>
<dbReference type="NCBIfam" id="TIGR00967">
    <property type="entry name" value="3a0501s007"/>
    <property type="match status" value="1"/>
</dbReference>
<comment type="subcellular location">
    <subcellularLocation>
        <location evidence="10">Cell membrane</location>
        <topology evidence="10">Multi-pass membrane protein</topology>
    </subcellularLocation>
    <subcellularLocation>
        <location evidence="1 12">Membrane</location>
        <topology evidence="1 12">Multi-pass membrane protein</topology>
    </subcellularLocation>
</comment>
<dbReference type="OrthoDB" id="9809248at2"/>
<evidence type="ECO:0000256" key="7">
    <source>
        <dbReference type="ARBA" id="ARBA00023010"/>
    </source>
</evidence>
<dbReference type="InterPro" id="IPR026593">
    <property type="entry name" value="SecY"/>
</dbReference>
<evidence type="ECO:0000256" key="10">
    <source>
        <dbReference type="HAMAP-Rule" id="MF_01465"/>
    </source>
</evidence>
<dbReference type="InterPro" id="IPR002208">
    <property type="entry name" value="SecY/SEC61-alpha"/>
</dbReference>
<comment type="function">
    <text evidence="10 11">The central subunit of the protein translocation channel SecYEG. Consists of two halves formed by TMs 1-5 and 6-10. These two domains form a lateral gate at the front which open onto the bilayer between TMs 2 and 7, and are clamped together by SecE at the back. The channel is closed by both a pore ring composed of hydrophobic SecY resides and a short helix (helix 2A) on the extracellular side of the membrane which forms a plug. The plug probably moves laterally to allow the channel to open. The ring and the pore may move independently.</text>
</comment>
<evidence type="ECO:0000256" key="13">
    <source>
        <dbReference type="RuleBase" id="RU004349"/>
    </source>
</evidence>
<dbReference type="PIRSF" id="PIRSF004557">
    <property type="entry name" value="SecY"/>
    <property type="match status" value="1"/>
</dbReference>
<dbReference type="Pfam" id="PF00344">
    <property type="entry name" value="SecY"/>
    <property type="match status" value="1"/>
</dbReference>
<dbReference type="PROSITE" id="PS00756">
    <property type="entry name" value="SECY_2"/>
    <property type="match status" value="1"/>
</dbReference>
<keyword evidence="5 10" id="KW-0653">Protein transport</keyword>
<dbReference type="GO" id="GO:0005886">
    <property type="term" value="C:plasma membrane"/>
    <property type="evidence" value="ECO:0007669"/>
    <property type="project" value="UniProtKB-SubCell"/>
</dbReference>
<gene>
    <name evidence="10" type="primary">secY</name>
    <name evidence="14" type="ORF">SAMN05216270_12267</name>
</gene>
<keyword evidence="4 10" id="KW-0812">Transmembrane</keyword>
<dbReference type="STRING" id="58114.SAMN05216270_12267"/>
<proteinExistence type="inferred from homology"/>
<dbReference type="HAMAP" id="MF_01465">
    <property type="entry name" value="SecY"/>
    <property type="match status" value="1"/>
</dbReference>
<name>A0A1G7D1E3_9ACTN</name>
<keyword evidence="3 10" id="KW-0813">Transport</keyword>
<feature type="transmembrane region" description="Helical" evidence="10">
    <location>
        <begin position="407"/>
        <end position="428"/>
    </location>
</feature>
<evidence type="ECO:0000256" key="5">
    <source>
        <dbReference type="ARBA" id="ARBA00022927"/>
    </source>
</evidence>
<feature type="transmembrane region" description="Helical" evidence="10">
    <location>
        <begin position="117"/>
        <end position="136"/>
    </location>
</feature>
<accession>A0A1G7D1E3</accession>
<dbReference type="EMBL" id="FNAD01000022">
    <property type="protein sequence ID" value="SDE45514.1"/>
    <property type="molecule type" value="Genomic_DNA"/>
</dbReference>
<evidence type="ECO:0000256" key="8">
    <source>
        <dbReference type="ARBA" id="ARBA00023136"/>
    </source>
</evidence>
<keyword evidence="7 10" id="KW-0811">Translocation</keyword>
<feature type="transmembrane region" description="Helical" evidence="10">
    <location>
        <begin position="321"/>
        <end position="343"/>
    </location>
</feature>
<comment type="subunit">
    <text evidence="10">Component of the Sec protein translocase complex. Heterotrimer consisting of SecY, SecE and SecG subunits. The heterotrimers can form oligomers, although 1 heterotrimer is thought to be able to translocate proteins. Interacts with the ribosome. Interacts with SecDF, and other proteins may be involved. Interacts with SecA.</text>
</comment>
<dbReference type="Gene3D" id="1.10.3370.10">
    <property type="entry name" value="SecY subunit domain"/>
    <property type="match status" value="1"/>
</dbReference>
<protein>
    <recommendedName>
        <fullName evidence="9 10">Protein translocase subunit SecY</fullName>
    </recommendedName>
</protein>
<dbReference type="GO" id="GO:0006605">
    <property type="term" value="P:protein targeting"/>
    <property type="evidence" value="ECO:0007669"/>
    <property type="project" value="UniProtKB-UniRule"/>
</dbReference>
<evidence type="ECO:0000313" key="15">
    <source>
        <dbReference type="Proteomes" id="UP000198949"/>
    </source>
</evidence>
<evidence type="ECO:0000256" key="12">
    <source>
        <dbReference type="RuleBase" id="RU003484"/>
    </source>
</evidence>
<dbReference type="Proteomes" id="UP000198949">
    <property type="component" value="Unassembled WGS sequence"/>
</dbReference>
<evidence type="ECO:0000313" key="14">
    <source>
        <dbReference type="EMBL" id="SDE45514.1"/>
    </source>
</evidence>
<dbReference type="FunFam" id="1.10.3370.10:FF:000001">
    <property type="entry name" value="Preprotein translocase subunit SecY"/>
    <property type="match status" value="1"/>
</dbReference>
<feature type="transmembrane region" description="Helical" evidence="10">
    <location>
        <begin position="223"/>
        <end position="243"/>
    </location>
</feature>